<evidence type="ECO:0000256" key="3">
    <source>
        <dbReference type="ARBA" id="ARBA00022692"/>
    </source>
</evidence>
<dbReference type="Pfam" id="PF08740">
    <property type="entry name" value="BCS1_N"/>
    <property type="match status" value="1"/>
</dbReference>
<dbReference type="InterPro" id="IPR050747">
    <property type="entry name" value="Mitochondrial_chaperone_BCS1"/>
</dbReference>
<comment type="subcellular location">
    <subcellularLocation>
        <location evidence="1">Mitochondrion inner membrane</location>
        <topology evidence="1">Single-pass membrane protein</topology>
    </subcellularLocation>
</comment>
<evidence type="ECO:0000256" key="10">
    <source>
        <dbReference type="ARBA" id="ARBA00023136"/>
    </source>
</evidence>
<evidence type="ECO:0000259" key="14">
    <source>
        <dbReference type="SMART" id="SM00382"/>
    </source>
</evidence>
<feature type="domain" description="AAA+ ATPase" evidence="14">
    <location>
        <begin position="248"/>
        <end position="387"/>
    </location>
</feature>
<dbReference type="SMART" id="SM00382">
    <property type="entry name" value="AAA"/>
    <property type="match status" value="1"/>
</dbReference>
<comment type="similarity">
    <text evidence="2">Belongs to the AAA ATPase family. BCS1 subfamily.</text>
</comment>
<proteinExistence type="inferred from homology"/>
<evidence type="ECO:0000256" key="13">
    <source>
        <dbReference type="SAM" id="MobiDB-lite"/>
    </source>
</evidence>
<dbReference type="PROSITE" id="PS00674">
    <property type="entry name" value="AAA"/>
    <property type="match status" value="1"/>
</dbReference>
<dbReference type="InterPro" id="IPR014851">
    <property type="entry name" value="BCS1_N"/>
</dbReference>
<evidence type="ECO:0000313" key="16">
    <source>
        <dbReference type="EMBL" id="KAK3371650.1"/>
    </source>
</evidence>
<keyword evidence="5" id="KW-0999">Mitochondrion inner membrane</keyword>
<comment type="caution">
    <text evidence="16">The sequence shown here is derived from an EMBL/GenBank/DDBJ whole genome shotgun (WGS) entry which is preliminary data.</text>
</comment>
<dbReference type="SUPFAM" id="SSF52540">
    <property type="entry name" value="P-loop containing nucleoside triphosphate hydrolases"/>
    <property type="match status" value="1"/>
</dbReference>
<dbReference type="InterPro" id="IPR027417">
    <property type="entry name" value="P-loop_NTPase"/>
</dbReference>
<evidence type="ECO:0000256" key="6">
    <source>
        <dbReference type="ARBA" id="ARBA00022801"/>
    </source>
</evidence>
<gene>
    <name evidence="16" type="ORF">B0T24DRAFT_629929</name>
</gene>
<evidence type="ECO:0000256" key="1">
    <source>
        <dbReference type="ARBA" id="ARBA00004434"/>
    </source>
</evidence>
<dbReference type="SMART" id="SM01024">
    <property type="entry name" value="BCS1_N"/>
    <property type="match status" value="1"/>
</dbReference>
<dbReference type="GO" id="GO:0005524">
    <property type="term" value="F:ATP binding"/>
    <property type="evidence" value="ECO:0007669"/>
    <property type="project" value="UniProtKB-KW"/>
</dbReference>
<keyword evidence="9" id="KW-0496">Mitochondrion</keyword>
<dbReference type="GO" id="GO:0016887">
    <property type="term" value="F:ATP hydrolysis activity"/>
    <property type="evidence" value="ECO:0007669"/>
    <property type="project" value="InterPro"/>
</dbReference>
<protein>
    <submittedName>
        <fullName evidence="16">BCS1 N terminal-domain-containing protein</fullName>
    </submittedName>
</protein>
<organism evidence="16 17">
    <name type="scientific">Lasiosphaeria ovina</name>
    <dbReference type="NCBI Taxonomy" id="92902"/>
    <lineage>
        <taxon>Eukaryota</taxon>
        <taxon>Fungi</taxon>
        <taxon>Dikarya</taxon>
        <taxon>Ascomycota</taxon>
        <taxon>Pezizomycotina</taxon>
        <taxon>Sordariomycetes</taxon>
        <taxon>Sordariomycetidae</taxon>
        <taxon>Sordariales</taxon>
        <taxon>Lasiosphaeriaceae</taxon>
        <taxon>Lasiosphaeria</taxon>
    </lineage>
</organism>
<keyword evidence="3" id="KW-0812">Transmembrane</keyword>
<feature type="region of interest" description="Disordered" evidence="13">
    <location>
        <begin position="316"/>
        <end position="336"/>
    </location>
</feature>
<keyword evidence="10" id="KW-0472">Membrane</keyword>
<evidence type="ECO:0000256" key="12">
    <source>
        <dbReference type="RuleBase" id="RU003651"/>
    </source>
</evidence>
<dbReference type="Pfam" id="PF25426">
    <property type="entry name" value="AAA_lid_BCS1"/>
    <property type="match status" value="1"/>
</dbReference>
<keyword evidence="17" id="KW-1185">Reference proteome</keyword>
<dbReference type="AlphaFoldDB" id="A0AAE0K8L5"/>
<dbReference type="InterPro" id="IPR003593">
    <property type="entry name" value="AAA+_ATPase"/>
</dbReference>
<evidence type="ECO:0000256" key="5">
    <source>
        <dbReference type="ARBA" id="ARBA00022792"/>
    </source>
</evidence>
<dbReference type="Gene3D" id="3.40.50.300">
    <property type="entry name" value="P-loop containing nucleotide triphosphate hydrolases"/>
    <property type="match status" value="1"/>
</dbReference>
<feature type="compositionally biased region" description="Basic and acidic residues" evidence="13">
    <location>
        <begin position="322"/>
        <end position="335"/>
    </location>
</feature>
<evidence type="ECO:0000259" key="15">
    <source>
        <dbReference type="SMART" id="SM01024"/>
    </source>
</evidence>
<dbReference type="PANTHER" id="PTHR23070">
    <property type="entry name" value="BCS1 AAA-TYPE ATPASE"/>
    <property type="match status" value="1"/>
</dbReference>
<dbReference type="EMBL" id="JAULSN010000005">
    <property type="protein sequence ID" value="KAK3371650.1"/>
    <property type="molecule type" value="Genomic_DNA"/>
</dbReference>
<evidence type="ECO:0000256" key="7">
    <source>
        <dbReference type="ARBA" id="ARBA00022840"/>
    </source>
</evidence>
<keyword evidence="4 12" id="KW-0547">Nucleotide-binding</keyword>
<sequence>MATLNNTTSPTPSILPQVSVLDFFMPGSTSMITTIELVLSMNNYARPLFVCLLLLLPGRHICRYIWGLAETYFASTVHVSQSSEVYDMVVLWVASQPFAHRARSSLAHVGWRRTFSSESDKQKKPLSYSPWDGTFYFMYENHLFWFRSAEKDAGYRKEEAITVSGFGSPAVLKQFFDHCRDEYLKLTENKTTVFEHQEGKWKRTKVRSIRPLSTVVMKEEEKKELVEDIEGFLDSGARMWHTNRGIPYRRGYLLYGPPGTGKSSLCLSIAGRFDLDVYVLNISDIDARAMNTLLTELPSRCVLLLEDVDAIGITQPRQAEANTERAKKDSAKPEGKLPLSNLLNALDGISSHEGRLLMMTTNHIDHLDPALIRAGRTDKRIELPHADKDVMFRLFCMVFKRSTSDIQDPGKPTEDDAAIEQYAHEFVGKLPELEFSPAEIQSFLLEHRGSARIAVEKAQQWMARTREERKKMKRADSFVRVSDLLHFTKQIARILLDWGGKSIHICVGLIANSS</sequence>
<reference evidence="16" key="1">
    <citation type="journal article" date="2023" name="Mol. Phylogenet. Evol.">
        <title>Genome-scale phylogeny and comparative genomics of the fungal order Sordariales.</title>
        <authorList>
            <person name="Hensen N."/>
            <person name="Bonometti L."/>
            <person name="Westerberg I."/>
            <person name="Brannstrom I.O."/>
            <person name="Guillou S."/>
            <person name="Cros-Aarteil S."/>
            <person name="Calhoun S."/>
            <person name="Haridas S."/>
            <person name="Kuo A."/>
            <person name="Mondo S."/>
            <person name="Pangilinan J."/>
            <person name="Riley R."/>
            <person name="LaButti K."/>
            <person name="Andreopoulos B."/>
            <person name="Lipzen A."/>
            <person name="Chen C."/>
            <person name="Yan M."/>
            <person name="Daum C."/>
            <person name="Ng V."/>
            <person name="Clum A."/>
            <person name="Steindorff A."/>
            <person name="Ohm R.A."/>
            <person name="Martin F."/>
            <person name="Silar P."/>
            <person name="Natvig D.O."/>
            <person name="Lalanne C."/>
            <person name="Gautier V."/>
            <person name="Ament-Velasquez S.L."/>
            <person name="Kruys A."/>
            <person name="Hutchinson M.I."/>
            <person name="Powell A.J."/>
            <person name="Barry K."/>
            <person name="Miller A.N."/>
            <person name="Grigoriev I.V."/>
            <person name="Debuchy R."/>
            <person name="Gladieux P."/>
            <person name="Hiltunen Thoren M."/>
            <person name="Johannesson H."/>
        </authorList>
    </citation>
    <scope>NUCLEOTIDE SEQUENCE</scope>
    <source>
        <strain evidence="16">CBS 958.72</strain>
    </source>
</reference>
<keyword evidence="6" id="KW-0378">Hydrolase</keyword>
<keyword evidence="7 12" id="KW-0067">ATP-binding</keyword>
<dbReference type="InterPro" id="IPR003959">
    <property type="entry name" value="ATPase_AAA_core"/>
</dbReference>
<evidence type="ECO:0000256" key="11">
    <source>
        <dbReference type="ARBA" id="ARBA00048778"/>
    </source>
</evidence>
<feature type="domain" description="BCS1 N-terminal" evidence="15">
    <location>
        <begin position="49"/>
        <end position="215"/>
    </location>
</feature>
<evidence type="ECO:0000313" key="17">
    <source>
        <dbReference type="Proteomes" id="UP001287356"/>
    </source>
</evidence>
<dbReference type="Proteomes" id="UP001287356">
    <property type="component" value="Unassembled WGS sequence"/>
</dbReference>
<dbReference type="InterPro" id="IPR003960">
    <property type="entry name" value="ATPase_AAA_CS"/>
</dbReference>
<name>A0AAE0K8L5_9PEZI</name>
<evidence type="ECO:0000256" key="9">
    <source>
        <dbReference type="ARBA" id="ARBA00023128"/>
    </source>
</evidence>
<keyword evidence="8" id="KW-1133">Transmembrane helix</keyword>
<accession>A0AAE0K8L5</accession>
<evidence type="ECO:0000256" key="4">
    <source>
        <dbReference type="ARBA" id="ARBA00022741"/>
    </source>
</evidence>
<dbReference type="Pfam" id="PF00004">
    <property type="entry name" value="AAA"/>
    <property type="match status" value="1"/>
</dbReference>
<evidence type="ECO:0000256" key="8">
    <source>
        <dbReference type="ARBA" id="ARBA00022989"/>
    </source>
</evidence>
<comment type="catalytic activity">
    <reaction evidence="11">
        <text>ATP + H2O = ADP + phosphate + H(+)</text>
        <dbReference type="Rhea" id="RHEA:13065"/>
        <dbReference type="ChEBI" id="CHEBI:15377"/>
        <dbReference type="ChEBI" id="CHEBI:15378"/>
        <dbReference type="ChEBI" id="CHEBI:30616"/>
        <dbReference type="ChEBI" id="CHEBI:43474"/>
        <dbReference type="ChEBI" id="CHEBI:456216"/>
    </reaction>
    <physiologicalReaction direction="left-to-right" evidence="11">
        <dbReference type="Rhea" id="RHEA:13066"/>
    </physiologicalReaction>
</comment>
<dbReference type="InterPro" id="IPR057495">
    <property type="entry name" value="AAA_lid_BCS1"/>
</dbReference>
<evidence type="ECO:0000256" key="2">
    <source>
        <dbReference type="ARBA" id="ARBA00007448"/>
    </source>
</evidence>
<dbReference type="GO" id="GO:0005743">
    <property type="term" value="C:mitochondrial inner membrane"/>
    <property type="evidence" value="ECO:0007669"/>
    <property type="project" value="UniProtKB-SubCell"/>
</dbReference>
<reference evidence="16" key="2">
    <citation type="submission" date="2023-06" db="EMBL/GenBank/DDBJ databases">
        <authorList>
            <consortium name="Lawrence Berkeley National Laboratory"/>
            <person name="Haridas S."/>
            <person name="Hensen N."/>
            <person name="Bonometti L."/>
            <person name="Westerberg I."/>
            <person name="Brannstrom I.O."/>
            <person name="Guillou S."/>
            <person name="Cros-Aarteil S."/>
            <person name="Calhoun S."/>
            <person name="Kuo A."/>
            <person name="Mondo S."/>
            <person name="Pangilinan J."/>
            <person name="Riley R."/>
            <person name="Labutti K."/>
            <person name="Andreopoulos B."/>
            <person name="Lipzen A."/>
            <person name="Chen C."/>
            <person name="Yanf M."/>
            <person name="Daum C."/>
            <person name="Ng V."/>
            <person name="Clum A."/>
            <person name="Steindorff A."/>
            <person name="Ohm R."/>
            <person name="Martin F."/>
            <person name="Silar P."/>
            <person name="Natvig D."/>
            <person name="Lalanne C."/>
            <person name="Gautier V."/>
            <person name="Ament-Velasquez S.L."/>
            <person name="Kruys A."/>
            <person name="Hutchinson M.I."/>
            <person name="Powell A.J."/>
            <person name="Barry K."/>
            <person name="Miller A.N."/>
            <person name="Grigoriev I.V."/>
            <person name="Debuchy R."/>
            <person name="Gladieux P."/>
            <person name="Thoren M.H."/>
            <person name="Johannesson H."/>
        </authorList>
    </citation>
    <scope>NUCLEOTIDE SEQUENCE</scope>
    <source>
        <strain evidence="16">CBS 958.72</strain>
    </source>
</reference>